<evidence type="ECO:0000256" key="3">
    <source>
        <dbReference type="ARBA" id="ARBA00023163"/>
    </source>
</evidence>
<evidence type="ECO:0000259" key="4">
    <source>
        <dbReference type="PROSITE" id="PS51077"/>
    </source>
</evidence>
<keyword evidence="7" id="KW-1185">Reference proteome</keyword>
<dbReference type="InterPro" id="IPR036388">
    <property type="entry name" value="WH-like_DNA-bd_sf"/>
</dbReference>
<dbReference type="SUPFAM" id="SSF55781">
    <property type="entry name" value="GAF domain-like"/>
    <property type="match status" value="1"/>
</dbReference>
<protein>
    <submittedName>
        <fullName evidence="6">IclR family transcriptional regulator</fullName>
    </submittedName>
</protein>
<feature type="domain" description="HTH iclR-type" evidence="4">
    <location>
        <begin position="5"/>
        <end position="67"/>
    </location>
</feature>
<evidence type="ECO:0000259" key="5">
    <source>
        <dbReference type="PROSITE" id="PS51078"/>
    </source>
</evidence>
<evidence type="ECO:0000313" key="7">
    <source>
        <dbReference type="Proteomes" id="UP001500984"/>
    </source>
</evidence>
<gene>
    <name evidence="6" type="ORF">GCM10009823_05830</name>
</gene>
<dbReference type="Gene3D" id="1.10.10.10">
    <property type="entry name" value="Winged helix-like DNA-binding domain superfamily/Winged helix DNA-binding domain"/>
    <property type="match status" value="1"/>
</dbReference>
<dbReference type="RefSeq" id="WP_344334952.1">
    <property type="nucleotide sequence ID" value="NZ_BAAAPZ010000002.1"/>
</dbReference>
<dbReference type="Pfam" id="PF01614">
    <property type="entry name" value="IclR_C"/>
    <property type="match status" value="1"/>
</dbReference>
<dbReference type="InterPro" id="IPR014757">
    <property type="entry name" value="Tscrpt_reg_IclR_C"/>
</dbReference>
<dbReference type="Proteomes" id="UP001500984">
    <property type="component" value="Unassembled WGS sequence"/>
</dbReference>
<dbReference type="InterPro" id="IPR005471">
    <property type="entry name" value="Tscrpt_reg_IclR_N"/>
</dbReference>
<dbReference type="Gene3D" id="3.30.450.40">
    <property type="match status" value="1"/>
</dbReference>
<dbReference type="InterPro" id="IPR036390">
    <property type="entry name" value="WH_DNA-bd_sf"/>
</dbReference>
<evidence type="ECO:0000256" key="2">
    <source>
        <dbReference type="ARBA" id="ARBA00023125"/>
    </source>
</evidence>
<dbReference type="EMBL" id="BAAAPZ010000002">
    <property type="protein sequence ID" value="GAA2089808.1"/>
    <property type="molecule type" value="Genomic_DNA"/>
</dbReference>
<dbReference type="PANTHER" id="PTHR30136">
    <property type="entry name" value="HELIX-TURN-HELIX TRANSCRIPTIONAL REGULATOR, ICLR FAMILY"/>
    <property type="match status" value="1"/>
</dbReference>
<dbReference type="PROSITE" id="PS51078">
    <property type="entry name" value="ICLR_ED"/>
    <property type="match status" value="1"/>
</dbReference>
<dbReference type="InterPro" id="IPR050707">
    <property type="entry name" value="HTH_MetabolicPath_Reg"/>
</dbReference>
<organism evidence="6 7">
    <name type="scientific">Brevibacterium salitolerans</name>
    <dbReference type="NCBI Taxonomy" id="1403566"/>
    <lineage>
        <taxon>Bacteria</taxon>
        <taxon>Bacillati</taxon>
        <taxon>Actinomycetota</taxon>
        <taxon>Actinomycetes</taxon>
        <taxon>Micrococcales</taxon>
        <taxon>Brevibacteriaceae</taxon>
        <taxon>Brevibacterium</taxon>
    </lineage>
</organism>
<accession>A0ABN2WD93</accession>
<reference evidence="6 7" key="1">
    <citation type="journal article" date="2019" name="Int. J. Syst. Evol. Microbiol.">
        <title>The Global Catalogue of Microorganisms (GCM) 10K type strain sequencing project: providing services to taxonomists for standard genome sequencing and annotation.</title>
        <authorList>
            <consortium name="The Broad Institute Genomics Platform"/>
            <consortium name="The Broad Institute Genome Sequencing Center for Infectious Disease"/>
            <person name="Wu L."/>
            <person name="Ma J."/>
        </authorList>
    </citation>
    <scope>NUCLEOTIDE SEQUENCE [LARGE SCALE GENOMIC DNA]</scope>
    <source>
        <strain evidence="6 7">JCM 15900</strain>
    </source>
</reference>
<dbReference type="PROSITE" id="PS51077">
    <property type="entry name" value="HTH_ICLR"/>
    <property type="match status" value="1"/>
</dbReference>
<keyword evidence="1" id="KW-0805">Transcription regulation</keyword>
<proteinExistence type="predicted"/>
<name>A0ABN2WD93_9MICO</name>
<keyword evidence="2" id="KW-0238">DNA-binding</keyword>
<dbReference type="SUPFAM" id="SSF46785">
    <property type="entry name" value="Winged helix' DNA-binding domain"/>
    <property type="match status" value="1"/>
</dbReference>
<keyword evidence="3" id="KW-0804">Transcription</keyword>
<feature type="domain" description="IclR-ED" evidence="5">
    <location>
        <begin position="68"/>
        <end position="245"/>
    </location>
</feature>
<dbReference type="Pfam" id="PF09339">
    <property type="entry name" value="HTH_IclR"/>
    <property type="match status" value="1"/>
</dbReference>
<comment type="caution">
    <text evidence="6">The sequence shown here is derived from an EMBL/GenBank/DDBJ whole genome shotgun (WGS) entry which is preliminary data.</text>
</comment>
<dbReference type="SMART" id="SM00346">
    <property type="entry name" value="HTH_ICLR"/>
    <property type="match status" value="1"/>
</dbReference>
<evidence type="ECO:0000256" key="1">
    <source>
        <dbReference type="ARBA" id="ARBA00023015"/>
    </source>
</evidence>
<dbReference type="InterPro" id="IPR029016">
    <property type="entry name" value="GAF-like_dom_sf"/>
</dbReference>
<sequence length="245" mass="26026">MTKPIQSALNVLGVLETLASHPPMGLSEAARAAQLPKTTTLRCLLTLQEAGWVRLSEDRNAEWSLTNRALLTGLRAAPAGELAGLATEEMNHVREAVGESVHLMVRDGLEQIVVARADGVGAIRTYLPLGTRIPFHSSSSGRALLSAMSAEEAEAVLTAEAEAPGFDRAGVEAHVEEARSRGFSVNEGEWREGVAGVGVPVRGAAGDLRGAISVSLPVARMEELGAEEIGRLLLESQRRLADRLR</sequence>
<evidence type="ECO:0000313" key="6">
    <source>
        <dbReference type="EMBL" id="GAA2089808.1"/>
    </source>
</evidence>
<dbReference type="PANTHER" id="PTHR30136:SF35">
    <property type="entry name" value="HTH-TYPE TRANSCRIPTIONAL REGULATOR RV1719"/>
    <property type="match status" value="1"/>
</dbReference>